<accession>F8CPY8</accession>
<proteinExistence type="predicted"/>
<dbReference type="KEGG" id="mfu:LILAB_05450"/>
<dbReference type="Proteomes" id="UP000000488">
    <property type="component" value="Chromosome"/>
</dbReference>
<protein>
    <recommendedName>
        <fullName evidence="3">TIGR02265 family protein</fullName>
    </recommendedName>
</protein>
<organism evidence="1 2">
    <name type="scientific">Myxococcus fulvus (strain ATCC BAA-855 / HW-1)</name>
    <dbReference type="NCBI Taxonomy" id="483219"/>
    <lineage>
        <taxon>Bacteria</taxon>
        <taxon>Pseudomonadati</taxon>
        <taxon>Myxococcota</taxon>
        <taxon>Myxococcia</taxon>
        <taxon>Myxococcales</taxon>
        <taxon>Cystobacterineae</taxon>
        <taxon>Myxococcaceae</taxon>
        <taxon>Myxococcus</taxon>
    </lineage>
</organism>
<dbReference type="AlphaFoldDB" id="F8CPY8"/>
<reference evidence="1 2" key="1">
    <citation type="journal article" date="2011" name="J. Bacteriol.">
        <title>Genome sequence of the halotolerant marine bacterium Myxococcus fulvus HW-1.</title>
        <authorList>
            <person name="Li Z.F."/>
            <person name="Li X."/>
            <person name="Liu H."/>
            <person name="Liu X."/>
            <person name="Han K."/>
            <person name="Wu Z.H."/>
            <person name="Hu W."/>
            <person name="Li F.F."/>
            <person name="Li Y.Z."/>
        </authorList>
    </citation>
    <scope>NUCLEOTIDE SEQUENCE [LARGE SCALE GENOMIC DNA]</scope>
    <source>
        <strain evidence="2">ATCC BAA-855 / HW-1</strain>
    </source>
</reference>
<dbReference type="EMBL" id="CP002830">
    <property type="protein sequence ID" value="AEI63011.1"/>
    <property type="molecule type" value="Genomic_DNA"/>
</dbReference>
<evidence type="ECO:0000313" key="1">
    <source>
        <dbReference type="EMBL" id="AEI63011.1"/>
    </source>
</evidence>
<dbReference type="HOGENOM" id="CLU_102483_0_0_7"/>
<name>F8CPY8_MYXFH</name>
<dbReference type="InterPro" id="IPR011751">
    <property type="entry name" value="Mxa_paralog_2265"/>
</dbReference>
<dbReference type="NCBIfam" id="TIGR02265">
    <property type="entry name" value="Mxa_TIGR02265"/>
    <property type="match status" value="1"/>
</dbReference>
<gene>
    <name evidence="1" type="ordered locus">LILAB_05450</name>
</gene>
<sequence length="187" mass="20957">MNMPEKLVFEHTLEGLFVRGLGARVTPALRERLREVGVDLERKLQPAYAFETWCSAVRVAARELHADVPDDVGYALLGERMVDGYRETVLGRAAFGVIQLLGPRRCVSRARQMFRSGNNYTETRLDDVSPTEVDLWMNEAGVIRYFTQGALRAGLRAVGAPHAEVEVRAFSDEDVTYRLTWRGGGEA</sequence>
<evidence type="ECO:0008006" key="3">
    <source>
        <dbReference type="Google" id="ProtNLM"/>
    </source>
</evidence>
<dbReference type="Pfam" id="PF09536">
    <property type="entry name" value="DUF2378"/>
    <property type="match status" value="1"/>
</dbReference>
<evidence type="ECO:0000313" key="2">
    <source>
        <dbReference type="Proteomes" id="UP000000488"/>
    </source>
</evidence>
<dbReference type="eggNOG" id="ENOG50319UP">
    <property type="taxonomic scope" value="Bacteria"/>
</dbReference>